<dbReference type="RefSeq" id="WP_045778666.1">
    <property type="nucleotide sequence ID" value="NZ_LAJX01000059.1"/>
</dbReference>
<organism evidence="1 2">
    <name type="scientific">Methylocucumis oryzae</name>
    <dbReference type="NCBI Taxonomy" id="1632867"/>
    <lineage>
        <taxon>Bacteria</taxon>
        <taxon>Pseudomonadati</taxon>
        <taxon>Pseudomonadota</taxon>
        <taxon>Gammaproteobacteria</taxon>
        <taxon>Methylococcales</taxon>
        <taxon>Methylococcaceae</taxon>
        <taxon>Methylocucumis</taxon>
    </lineage>
</organism>
<proteinExistence type="predicted"/>
<keyword evidence="2" id="KW-1185">Reference proteome</keyword>
<gene>
    <name evidence="1" type="ORF">VZ94_06870</name>
</gene>
<reference evidence="2" key="1">
    <citation type="submission" date="2015-03" db="EMBL/GenBank/DDBJ databases">
        <title>Draft genome sequence of a novel methanotroph (Sn10-6) isolated from flooded ricefield rhizosphere in India.</title>
        <authorList>
            <person name="Pandit P.S."/>
            <person name="Pore S.D."/>
            <person name="Arora P."/>
            <person name="Kapse N.G."/>
            <person name="Dhakephalkar P.K."/>
            <person name="Rahalkar M.C."/>
        </authorList>
    </citation>
    <scope>NUCLEOTIDE SEQUENCE [LARGE SCALE GENOMIC DNA]</scope>
    <source>
        <strain evidence="2">Sn10-6</strain>
    </source>
</reference>
<comment type="caution">
    <text evidence="1">The sequence shown here is derived from an EMBL/GenBank/DDBJ whole genome shotgun (WGS) entry which is preliminary data.</text>
</comment>
<dbReference type="Proteomes" id="UP000033684">
    <property type="component" value="Unassembled WGS sequence"/>
</dbReference>
<sequence>MSEHLLARFGWMLFDDINRRLSILIEECLHLQQVVQYEGGFKIDKSRADGNVAGFKKYCSEDI</sequence>
<protein>
    <submittedName>
        <fullName evidence="1">Uncharacterized protein</fullName>
    </submittedName>
</protein>
<accession>A0A0F3IKE0</accession>
<name>A0A0F3IKE0_9GAMM</name>
<reference evidence="1 2" key="2">
    <citation type="journal article" date="2016" name="Microb. Ecol.">
        <title>Genome Characteristics of a Novel Type I Methanotroph (Sn10-6) Isolated from a Flooded Indian Rice Field.</title>
        <authorList>
            <person name="Rahalkar M.C."/>
            <person name="Pandit P.S."/>
            <person name="Dhakephalkar P.K."/>
            <person name="Pore S."/>
            <person name="Arora P."/>
            <person name="Kapse N."/>
        </authorList>
    </citation>
    <scope>NUCLEOTIDE SEQUENCE [LARGE SCALE GENOMIC DNA]</scope>
    <source>
        <strain evidence="1 2">Sn10-6</strain>
    </source>
</reference>
<evidence type="ECO:0000313" key="2">
    <source>
        <dbReference type="Proteomes" id="UP000033684"/>
    </source>
</evidence>
<evidence type="ECO:0000313" key="1">
    <source>
        <dbReference type="EMBL" id="KJV07132.1"/>
    </source>
</evidence>
<dbReference type="EMBL" id="LAJX01000059">
    <property type="protein sequence ID" value="KJV07132.1"/>
    <property type="molecule type" value="Genomic_DNA"/>
</dbReference>
<dbReference type="AlphaFoldDB" id="A0A0F3IKE0"/>